<dbReference type="UniPathway" id="UPA00755"/>
<evidence type="ECO:0000256" key="3">
    <source>
        <dbReference type="ARBA" id="ARBA00004840"/>
    </source>
</evidence>
<feature type="compositionally biased region" description="Basic and acidic residues" evidence="20">
    <location>
        <begin position="368"/>
        <end position="385"/>
    </location>
</feature>
<evidence type="ECO:0000256" key="7">
    <source>
        <dbReference type="ARBA" id="ARBA00022676"/>
    </source>
</evidence>
<keyword evidence="11" id="KW-0256">Endoplasmic reticulum</keyword>
<evidence type="ECO:0000256" key="16">
    <source>
        <dbReference type="ARBA" id="ARBA00023157"/>
    </source>
</evidence>
<dbReference type="PANTHER" id="PTHR46025:SF3">
    <property type="entry name" value="XYLOSYLTRANSFERASE OXT"/>
    <property type="match status" value="1"/>
</dbReference>
<evidence type="ECO:0000256" key="18">
    <source>
        <dbReference type="ARBA" id="ARBA00042865"/>
    </source>
</evidence>
<organism evidence="21 22">
    <name type="scientific">Rhizoclosmatium globosum</name>
    <dbReference type="NCBI Taxonomy" id="329046"/>
    <lineage>
        <taxon>Eukaryota</taxon>
        <taxon>Fungi</taxon>
        <taxon>Fungi incertae sedis</taxon>
        <taxon>Chytridiomycota</taxon>
        <taxon>Chytridiomycota incertae sedis</taxon>
        <taxon>Chytridiomycetes</taxon>
        <taxon>Chytridiales</taxon>
        <taxon>Chytriomycetaceae</taxon>
        <taxon>Rhizoclosmatium</taxon>
    </lineage>
</organism>
<dbReference type="EMBL" id="MCGO01000095">
    <property type="protein sequence ID" value="ORY28364.1"/>
    <property type="molecule type" value="Genomic_DNA"/>
</dbReference>
<evidence type="ECO:0000256" key="6">
    <source>
        <dbReference type="ARBA" id="ARBA00011972"/>
    </source>
</evidence>
<reference evidence="21 22" key="1">
    <citation type="submission" date="2016-07" db="EMBL/GenBank/DDBJ databases">
        <title>Pervasive Adenine N6-methylation of Active Genes in Fungi.</title>
        <authorList>
            <consortium name="DOE Joint Genome Institute"/>
            <person name="Mondo S.J."/>
            <person name="Dannebaum R.O."/>
            <person name="Kuo R.C."/>
            <person name="Labutti K."/>
            <person name="Haridas S."/>
            <person name="Kuo A."/>
            <person name="Salamov A."/>
            <person name="Ahrendt S.R."/>
            <person name="Lipzen A."/>
            <person name="Sullivan W."/>
            <person name="Andreopoulos W.B."/>
            <person name="Clum A."/>
            <person name="Lindquist E."/>
            <person name="Daum C."/>
            <person name="Ramamoorthy G.K."/>
            <person name="Gryganskyi A."/>
            <person name="Culley D."/>
            <person name="Magnuson J.K."/>
            <person name="James T.Y."/>
            <person name="O'Malley M.A."/>
            <person name="Stajich J.E."/>
            <person name="Spatafora J.W."/>
            <person name="Visel A."/>
            <person name="Grigoriev I.V."/>
        </authorList>
    </citation>
    <scope>NUCLEOTIDE SEQUENCE [LARGE SCALE GENOMIC DNA]</scope>
    <source>
        <strain evidence="21 22">JEL800</strain>
    </source>
</reference>
<dbReference type="GO" id="GO:0005789">
    <property type="term" value="C:endoplasmic reticulum membrane"/>
    <property type="evidence" value="ECO:0007669"/>
    <property type="project" value="UniProtKB-SubCell"/>
</dbReference>
<dbReference type="UniPathway" id="UPA00756"/>
<evidence type="ECO:0000256" key="13">
    <source>
        <dbReference type="ARBA" id="ARBA00022989"/>
    </source>
</evidence>
<evidence type="ECO:0000256" key="4">
    <source>
        <dbReference type="ARBA" id="ARBA00005093"/>
    </source>
</evidence>
<gene>
    <name evidence="21" type="ORF">BCR33DRAFT_793396</name>
</gene>
<comment type="subcellular location">
    <subcellularLocation>
        <location evidence="2">Endoplasmic reticulum membrane</location>
        <topology evidence="2">Single-pass type II membrane protein</topology>
    </subcellularLocation>
    <subcellularLocation>
        <location evidence="1">Golgi apparatus membrane</location>
        <topology evidence="1">Single-pass type II membrane protein</topology>
    </subcellularLocation>
</comment>
<dbReference type="Pfam" id="PF02485">
    <property type="entry name" value="Branch"/>
    <property type="match status" value="1"/>
</dbReference>
<proteinExistence type="inferred from homology"/>
<dbReference type="InterPro" id="IPR043538">
    <property type="entry name" value="XYLT"/>
</dbReference>
<keyword evidence="12" id="KW-0735">Signal-anchor</keyword>
<evidence type="ECO:0000256" key="17">
    <source>
        <dbReference type="ARBA" id="ARBA00023180"/>
    </source>
</evidence>
<keyword evidence="22" id="KW-1185">Reference proteome</keyword>
<keyword evidence="16" id="KW-1015">Disulfide bond</keyword>
<dbReference type="GO" id="GO:0015012">
    <property type="term" value="P:heparan sulfate proteoglycan biosynthetic process"/>
    <property type="evidence" value="ECO:0007669"/>
    <property type="project" value="UniProtKB-UniPathway"/>
</dbReference>
<evidence type="ECO:0000256" key="19">
    <source>
        <dbReference type="ARBA" id="ARBA00047847"/>
    </source>
</evidence>
<accession>A0A1Y2B0U8</accession>
<evidence type="ECO:0000256" key="1">
    <source>
        <dbReference type="ARBA" id="ARBA00004323"/>
    </source>
</evidence>
<keyword evidence="10" id="KW-0479">Metal-binding</keyword>
<evidence type="ECO:0000256" key="9">
    <source>
        <dbReference type="ARBA" id="ARBA00022692"/>
    </source>
</evidence>
<dbReference type="InterPro" id="IPR003406">
    <property type="entry name" value="Glyco_trans_14"/>
</dbReference>
<dbReference type="GO" id="GO:0046872">
    <property type="term" value="F:metal ion binding"/>
    <property type="evidence" value="ECO:0007669"/>
    <property type="project" value="UniProtKB-KW"/>
</dbReference>
<evidence type="ECO:0000256" key="14">
    <source>
        <dbReference type="ARBA" id="ARBA00023034"/>
    </source>
</evidence>
<evidence type="ECO:0000256" key="5">
    <source>
        <dbReference type="ARBA" id="ARBA00010195"/>
    </source>
</evidence>
<feature type="region of interest" description="Disordered" evidence="20">
    <location>
        <begin position="368"/>
        <end position="398"/>
    </location>
</feature>
<dbReference type="Proteomes" id="UP000193642">
    <property type="component" value="Unassembled WGS sequence"/>
</dbReference>
<evidence type="ECO:0000256" key="8">
    <source>
        <dbReference type="ARBA" id="ARBA00022679"/>
    </source>
</evidence>
<evidence type="ECO:0000256" key="2">
    <source>
        <dbReference type="ARBA" id="ARBA00004648"/>
    </source>
</evidence>
<evidence type="ECO:0000313" key="21">
    <source>
        <dbReference type="EMBL" id="ORY28364.1"/>
    </source>
</evidence>
<dbReference type="GO" id="GO:0050650">
    <property type="term" value="P:chondroitin sulfate proteoglycan biosynthetic process"/>
    <property type="evidence" value="ECO:0007669"/>
    <property type="project" value="TreeGrafter"/>
</dbReference>
<comment type="pathway">
    <text evidence="4">Glycan metabolism; heparan sulfate biosynthesis.</text>
</comment>
<sequence>MNKIVLPPFNAMLHSEYNLGRIVALSQRRASIDADQTDFINDSLDALSTNALDQLDSDSGLSKISKLHFKADGFKYCYNLNNATFNLDSVIHNWPNTPPQRISEINPTTQQFTEFIDERAKKMYNTIMKIHKGAFVKEQTRRLMCYMAAEGSNALANLTDSRLVHEIDRVAYFSSFLPAIVPPTLPVSIPTPDSINDPKERKRYRHLRKDGSKRKYDLAYLIMAHGNMSRIQSIETLVDEKESLPLMKAVKDFIAKREQAVNDFIKSQKLSIDAWDDADVAGNVFMAATPFEVSWGHGSIMWSQMNGFWELLDLADWKHIINLSSQDYPLRASREIARILNQPKFDGFNFLDTGLLILHWQKDYCHSSPPEEKASDNSEFSHESAWDDVATFSQDGNT</sequence>
<evidence type="ECO:0000256" key="20">
    <source>
        <dbReference type="SAM" id="MobiDB-lite"/>
    </source>
</evidence>
<dbReference type="GO" id="GO:0000139">
    <property type="term" value="C:Golgi membrane"/>
    <property type="evidence" value="ECO:0007669"/>
    <property type="project" value="UniProtKB-SubCell"/>
</dbReference>
<name>A0A1Y2B0U8_9FUNG</name>
<comment type="caution">
    <text evidence="21">The sequence shown here is derived from an EMBL/GenBank/DDBJ whole genome shotgun (WGS) entry which is preliminary data.</text>
</comment>
<dbReference type="EC" id="2.4.2.26" evidence="6"/>
<keyword evidence="15" id="KW-0472">Membrane</keyword>
<keyword evidence="13" id="KW-1133">Transmembrane helix</keyword>
<keyword evidence="9" id="KW-0812">Transmembrane</keyword>
<comment type="catalytic activity">
    <reaction evidence="19">
        <text>UDP-alpha-D-xylose + L-seryl-[protein] = 3-O-(beta-D-xylosyl)-L-seryl-[protein] + UDP + H(+)</text>
        <dbReference type="Rhea" id="RHEA:50192"/>
        <dbReference type="Rhea" id="RHEA-COMP:9863"/>
        <dbReference type="Rhea" id="RHEA-COMP:12567"/>
        <dbReference type="ChEBI" id="CHEBI:15378"/>
        <dbReference type="ChEBI" id="CHEBI:29999"/>
        <dbReference type="ChEBI" id="CHEBI:57632"/>
        <dbReference type="ChEBI" id="CHEBI:58223"/>
        <dbReference type="ChEBI" id="CHEBI:132085"/>
        <dbReference type="EC" id="2.4.2.26"/>
    </reaction>
</comment>
<evidence type="ECO:0000256" key="10">
    <source>
        <dbReference type="ARBA" id="ARBA00022723"/>
    </source>
</evidence>
<evidence type="ECO:0000256" key="11">
    <source>
        <dbReference type="ARBA" id="ARBA00022824"/>
    </source>
</evidence>
<keyword evidence="17" id="KW-0325">Glycoprotein</keyword>
<evidence type="ECO:0000256" key="12">
    <source>
        <dbReference type="ARBA" id="ARBA00022968"/>
    </source>
</evidence>
<evidence type="ECO:0000313" key="22">
    <source>
        <dbReference type="Proteomes" id="UP000193642"/>
    </source>
</evidence>
<dbReference type="OrthoDB" id="2019572at2759"/>
<dbReference type="GO" id="GO:0030158">
    <property type="term" value="F:protein xylosyltransferase activity"/>
    <property type="evidence" value="ECO:0007669"/>
    <property type="project" value="UniProtKB-EC"/>
</dbReference>
<keyword evidence="7" id="KW-0328">Glycosyltransferase</keyword>
<keyword evidence="14" id="KW-0333">Golgi apparatus</keyword>
<comment type="pathway">
    <text evidence="3">Glycan metabolism; chondroitin sulfate biosynthesis.</text>
</comment>
<keyword evidence="8" id="KW-0808">Transferase</keyword>
<dbReference type="PANTHER" id="PTHR46025">
    <property type="entry name" value="XYLOSYLTRANSFERASE OXT"/>
    <property type="match status" value="1"/>
</dbReference>
<protein>
    <recommendedName>
        <fullName evidence="6">protein xylosyltransferase</fullName>
        <ecNumber evidence="6">2.4.2.26</ecNumber>
    </recommendedName>
    <alternativeName>
        <fullName evidence="18">Peptide O-xylosyltransferase</fullName>
    </alternativeName>
</protein>
<comment type="similarity">
    <text evidence="5">Belongs to the glycosyltransferase 14 family. XylT subfamily.</text>
</comment>
<dbReference type="AlphaFoldDB" id="A0A1Y2B0U8"/>
<evidence type="ECO:0000256" key="15">
    <source>
        <dbReference type="ARBA" id="ARBA00023136"/>
    </source>
</evidence>